<feature type="non-terminal residue" evidence="7">
    <location>
        <position position="1"/>
    </location>
</feature>
<dbReference type="Pfam" id="PF17137">
    <property type="entry name" value="DUF5110"/>
    <property type="match status" value="1"/>
</dbReference>
<proteinExistence type="inferred from homology"/>
<dbReference type="InterPro" id="IPR030458">
    <property type="entry name" value="Glyco_hydro_31_AS"/>
</dbReference>
<dbReference type="CDD" id="cd14752">
    <property type="entry name" value="GH31_N"/>
    <property type="match status" value="1"/>
</dbReference>
<name>A0ABS6S2W4_9BACT</name>
<evidence type="ECO:0000256" key="2">
    <source>
        <dbReference type="ARBA" id="ARBA00023295"/>
    </source>
</evidence>
<evidence type="ECO:0000259" key="5">
    <source>
        <dbReference type="Pfam" id="PF17137"/>
    </source>
</evidence>
<dbReference type="PANTHER" id="PTHR22762">
    <property type="entry name" value="ALPHA-GLUCOSIDASE"/>
    <property type="match status" value="1"/>
</dbReference>
<organism evidence="7 8">
    <name type="scientific">Candidatus Magnetobacterium casense</name>
    <dbReference type="NCBI Taxonomy" id="1455061"/>
    <lineage>
        <taxon>Bacteria</taxon>
        <taxon>Pseudomonadati</taxon>
        <taxon>Nitrospirota</taxon>
        <taxon>Thermodesulfovibrionia</taxon>
        <taxon>Thermodesulfovibrionales</taxon>
        <taxon>Candidatus Magnetobacteriaceae</taxon>
        <taxon>Candidatus Magnetobacterium</taxon>
    </lineage>
</organism>
<comment type="caution">
    <text evidence="7">The sequence shown here is derived from an EMBL/GenBank/DDBJ whole genome shotgun (WGS) entry which is preliminary data.</text>
</comment>
<feature type="domain" description="Glycosyl hydrolase family 31 C-terminal" evidence="6">
    <location>
        <begin position="459"/>
        <end position="492"/>
    </location>
</feature>
<evidence type="ECO:0000313" key="8">
    <source>
        <dbReference type="Proteomes" id="UP001196980"/>
    </source>
</evidence>
<dbReference type="InterPro" id="IPR048395">
    <property type="entry name" value="Glyco_hydro_31_C"/>
</dbReference>
<feature type="domain" description="Glycoside hydrolase family 31 TIM barrel" evidence="4">
    <location>
        <begin position="85"/>
        <end position="440"/>
    </location>
</feature>
<dbReference type="CDD" id="cd06604">
    <property type="entry name" value="GH31_glucosidase_II_MalA"/>
    <property type="match status" value="1"/>
</dbReference>
<reference evidence="7 8" key="1">
    <citation type="journal article" date="2020" name="J Geophys Res Biogeosci">
        <title>Magnetotaxis as an Adaptation to Enable Bacterial Shuttling of Microbial Sulfur and Sulfur Cycling Across Aquatic Oxic#Anoxic Interfaces.</title>
        <authorList>
            <person name="Li J."/>
            <person name="Liu P."/>
            <person name="Wang J."/>
            <person name="Roberts A.P."/>
            <person name="Pan Y."/>
        </authorList>
    </citation>
    <scope>NUCLEOTIDE SEQUENCE [LARGE SCALE GENOMIC DNA]</scope>
    <source>
        <strain evidence="7 8">MYR-1_YQ</strain>
    </source>
</reference>
<dbReference type="EMBL" id="JABXWD010000476">
    <property type="protein sequence ID" value="MBV6343182.1"/>
    <property type="molecule type" value="Genomic_DNA"/>
</dbReference>
<evidence type="ECO:0000256" key="1">
    <source>
        <dbReference type="ARBA" id="ARBA00022801"/>
    </source>
</evidence>
<dbReference type="PANTHER" id="PTHR22762:SF166">
    <property type="entry name" value="ALPHA-GLUCOSIDASE"/>
    <property type="match status" value="1"/>
</dbReference>
<comment type="similarity">
    <text evidence="3">Belongs to the glycosyl hydrolase 31 family.</text>
</comment>
<dbReference type="InterPro" id="IPR033403">
    <property type="entry name" value="DUF5110"/>
</dbReference>
<dbReference type="Pfam" id="PF01055">
    <property type="entry name" value="Glyco_hydro_31_2nd"/>
    <property type="match status" value="1"/>
</dbReference>
<dbReference type="RefSeq" id="WP_218253787.1">
    <property type="nucleotide sequence ID" value="NZ_JABXWD010000476.1"/>
</dbReference>
<evidence type="ECO:0000313" key="7">
    <source>
        <dbReference type="EMBL" id="MBV6343182.1"/>
    </source>
</evidence>
<dbReference type="Proteomes" id="UP001196980">
    <property type="component" value="Unassembled WGS sequence"/>
</dbReference>
<keyword evidence="1 3" id="KW-0378">Hydrolase</keyword>
<dbReference type="Pfam" id="PF21365">
    <property type="entry name" value="Glyco_hydro_31_3rd"/>
    <property type="match status" value="1"/>
</dbReference>
<evidence type="ECO:0000259" key="4">
    <source>
        <dbReference type="Pfam" id="PF01055"/>
    </source>
</evidence>
<protein>
    <submittedName>
        <fullName evidence="7">DUF5110 domain-containing protein</fullName>
    </submittedName>
</protein>
<keyword evidence="2 3" id="KW-0326">Glycosidase</keyword>
<keyword evidence="8" id="KW-1185">Reference proteome</keyword>
<sequence length="657" mass="75751">TDDPVHTPDKECLYGSHPFVIVEGAETFGVFLDYPAEITIDIGFTQDDLLQIRMANRNIDIYVFDRHGLEPTDIVREFLTLTGTPYVPPKWAFGYHQSRWSYPDERSVAELAKMFRQKGFPCDAIYMDIDYMDGYKVFTINQERFGDFERFVASMKQDGFKLVPIIDPAVKVERGYGVCQEGMDNGHFCRSADGGLFVAAVWPGFAYLPDFHNQVTRKWWGSLHRRFIEAGIEGFWNDMNEPSIFYTPQAVNELYDIVQYMRQNGFDKEALTSMSNRPEYFETIVHTDDAGKAVPHNAIHNLYGFNMAKATVEGFNEYMPQQRYFLLSRSSCTGAHRLAGIWTGDNMSWWEHLLSHIRMLMSLNMAGFFYCGADIGGFGCNTYAELMIRWMQLGVFSPLCRNHSAMGTRYQEPWAFGHRAFGMMREAIRLRYALLPYTYSEYMRCVRELVPFISPLFDTTDVEDQFMYGNSIMVAPIHQPNARGRYVTLPSARSVLERETRCDLEREGTRSVLERERTRWLLWRCSRYDARDVEVYAPGVYYIGAELGEMLIFIRENTLVTLTHPVDYIGQTDCHSLTVIGFVTDKATFTLYDDDGRTLKYKEGCFSTLDITVERAGDDYGIMLGSNEHEDVPITITEFLFEIYDASAEKVCRRVVA</sequence>
<gene>
    <name evidence="7" type="ORF">HWQ67_16500</name>
</gene>
<feature type="domain" description="DUF5110" evidence="5">
    <location>
        <begin position="577"/>
        <end position="625"/>
    </location>
</feature>
<evidence type="ECO:0000256" key="3">
    <source>
        <dbReference type="RuleBase" id="RU361185"/>
    </source>
</evidence>
<evidence type="ECO:0000259" key="6">
    <source>
        <dbReference type="Pfam" id="PF21365"/>
    </source>
</evidence>
<dbReference type="PROSITE" id="PS00129">
    <property type="entry name" value="GLYCOSYL_HYDROL_F31_1"/>
    <property type="match status" value="1"/>
</dbReference>
<dbReference type="InterPro" id="IPR000322">
    <property type="entry name" value="Glyco_hydro_31_TIM"/>
</dbReference>
<accession>A0ABS6S2W4</accession>